<dbReference type="RefSeq" id="WP_182705386.1">
    <property type="nucleotide sequence ID" value="NZ_JACJII010000001.1"/>
</dbReference>
<dbReference type="AlphaFoldDB" id="A0A7W3R8L5"/>
<gene>
    <name evidence="1" type="ORF">HNR21_002586</name>
</gene>
<evidence type="ECO:0000313" key="2">
    <source>
        <dbReference type="Proteomes" id="UP000539313"/>
    </source>
</evidence>
<keyword evidence="2" id="KW-1185">Reference proteome</keyword>
<evidence type="ECO:0000313" key="1">
    <source>
        <dbReference type="EMBL" id="MBA9003704.1"/>
    </source>
</evidence>
<comment type="caution">
    <text evidence="1">The sequence shown here is derived from an EMBL/GenBank/DDBJ whole genome shotgun (WGS) entry which is preliminary data.</text>
</comment>
<protein>
    <submittedName>
        <fullName evidence="1">Uncharacterized protein</fullName>
    </submittedName>
</protein>
<proteinExistence type="predicted"/>
<sequence>MSPDLLAALIVAALAAVAVPAAVLASLAVDRRRVRAETAEIAATGWEIRRRLPYRPY</sequence>
<dbReference type="Proteomes" id="UP000539313">
    <property type="component" value="Unassembled WGS sequence"/>
</dbReference>
<dbReference type="EMBL" id="JACJII010000001">
    <property type="protein sequence ID" value="MBA9003704.1"/>
    <property type="molecule type" value="Genomic_DNA"/>
</dbReference>
<organism evidence="1 2">
    <name type="scientific">Thermomonospora cellulosilytica</name>
    <dbReference type="NCBI Taxonomy" id="1411118"/>
    <lineage>
        <taxon>Bacteria</taxon>
        <taxon>Bacillati</taxon>
        <taxon>Actinomycetota</taxon>
        <taxon>Actinomycetes</taxon>
        <taxon>Streptosporangiales</taxon>
        <taxon>Thermomonosporaceae</taxon>
        <taxon>Thermomonospora</taxon>
    </lineage>
</organism>
<reference evidence="1 2" key="1">
    <citation type="submission" date="2020-08" db="EMBL/GenBank/DDBJ databases">
        <title>Sequencing the genomes of 1000 actinobacteria strains.</title>
        <authorList>
            <person name="Klenk H.-P."/>
        </authorList>
    </citation>
    <scope>NUCLEOTIDE SEQUENCE [LARGE SCALE GENOMIC DNA]</scope>
    <source>
        <strain evidence="1 2">DSM 45823</strain>
    </source>
</reference>
<name>A0A7W3R8L5_9ACTN</name>
<accession>A0A7W3R8L5</accession>